<gene>
    <name evidence="12" type="ORF">F5X68DRAFT_242280</name>
</gene>
<comment type="similarity">
    <text evidence="3">Belongs to the RBT5 family.</text>
</comment>
<evidence type="ECO:0000256" key="3">
    <source>
        <dbReference type="ARBA" id="ARBA00010031"/>
    </source>
</evidence>
<evidence type="ECO:0000256" key="8">
    <source>
        <dbReference type="ARBA" id="ARBA00023288"/>
    </source>
</evidence>
<dbReference type="AlphaFoldDB" id="A0A9P8V631"/>
<evidence type="ECO:0000259" key="11">
    <source>
        <dbReference type="PROSITE" id="PS52012"/>
    </source>
</evidence>
<keyword evidence="8" id="KW-0449">Lipoprotein</keyword>
<reference evidence="12" key="1">
    <citation type="journal article" date="2021" name="Nat. Commun.">
        <title>Genetic determinants of endophytism in the Arabidopsis root mycobiome.</title>
        <authorList>
            <person name="Mesny F."/>
            <person name="Miyauchi S."/>
            <person name="Thiergart T."/>
            <person name="Pickel B."/>
            <person name="Atanasova L."/>
            <person name="Karlsson M."/>
            <person name="Huettel B."/>
            <person name="Barry K.W."/>
            <person name="Haridas S."/>
            <person name="Chen C."/>
            <person name="Bauer D."/>
            <person name="Andreopoulos W."/>
            <person name="Pangilinan J."/>
            <person name="LaButti K."/>
            <person name="Riley R."/>
            <person name="Lipzen A."/>
            <person name="Clum A."/>
            <person name="Drula E."/>
            <person name="Henrissat B."/>
            <person name="Kohler A."/>
            <person name="Grigoriev I.V."/>
            <person name="Martin F.M."/>
            <person name="Hacquard S."/>
        </authorList>
    </citation>
    <scope>NUCLEOTIDE SEQUENCE</scope>
    <source>
        <strain evidence="12">MPI-SDFR-AT-0117</strain>
    </source>
</reference>
<keyword evidence="7 9" id="KW-1015">Disulfide bond</keyword>
<feature type="signal peptide" evidence="10">
    <location>
        <begin position="1"/>
        <end position="19"/>
    </location>
</feature>
<dbReference type="GO" id="GO:0005576">
    <property type="term" value="C:extracellular region"/>
    <property type="evidence" value="ECO:0007669"/>
    <property type="project" value="UniProtKB-SubCell"/>
</dbReference>
<comment type="caution">
    <text evidence="9">Lacks conserved residue(s) required for the propagation of feature annotation.</text>
</comment>
<evidence type="ECO:0000256" key="5">
    <source>
        <dbReference type="ARBA" id="ARBA00022622"/>
    </source>
</evidence>
<keyword evidence="5" id="KW-0472">Membrane</keyword>
<evidence type="ECO:0000256" key="7">
    <source>
        <dbReference type="ARBA" id="ARBA00023157"/>
    </source>
</evidence>
<dbReference type="Proteomes" id="UP000770015">
    <property type="component" value="Unassembled WGS sequence"/>
</dbReference>
<evidence type="ECO:0000256" key="10">
    <source>
        <dbReference type="SAM" id="SignalP"/>
    </source>
</evidence>
<feature type="binding site" description="axial binding residue" evidence="9">
    <location>
        <position position="60"/>
    </location>
    <ligand>
        <name>heme</name>
        <dbReference type="ChEBI" id="CHEBI:30413"/>
    </ligand>
    <ligandPart>
        <name>Fe</name>
        <dbReference type="ChEBI" id="CHEBI:18248"/>
    </ligandPart>
</feature>
<dbReference type="GO" id="GO:0098552">
    <property type="term" value="C:side of membrane"/>
    <property type="evidence" value="ECO:0007669"/>
    <property type="project" value="UniProtKB-KW"/>
</dbReference>
<dbReference type="OrthoDB" id="3065412at2759"/>
<evidence type="ECO:0000256" key="4">
    <source>
        <dbReference type="ARBA" id="ARBA00022525"/>
    </source>
</evidence>
<dbReference type="InterPro" id="IPR008427">
    <property type="entry name" value="Extracellular_membr_CFEM_dom"/>
</dbReference>
<keyword evidence="13" id="KW-1185">Reference proteome</keyword>
<comment type="caution">
    <text evidence="12">The sequence shown here is derived from an EMBL/GenBank/DDBJ whole genome shotgun (WGS) entry which is preliminary data.</text>
</comment>
<organism evidence="12 13">
    <name type="scientific">Plectosphaerella plurivora</name>
    <dbReference type="NCBI Taxonomy" id="936078"/>
    <lineage>
        <taxon>Eukaryota</taxon>
        <taxon>Fungi</taxon>
        <taxon>Dikarya</taxon>
        <taxon>Ascomycota</taxon>
        <taxon>Pezizomycotina</taxon>
        <taxon>Sordariomycetes</taxon>
        <taxon>Hypocreomycetidae</taxon>
        <taxon>Glomerellales</taxon>
        <taxon>Plectosphaerellaceae</taxon>
        <taxon>Plectosphaerella</taxon>
    </lineage>
</organism>
<feature type="domain" description="CFEM" evidence="11">
    <location>
        <begin position="14"/>
        <end position="127"/>
    </location>
</feature>
<dbReference type="GO" id="GO:0046872">
    <property type="term" value="F:metal ion binding"/>
    <property type="evidence" value="ECO:0007669"/>
    <property type="project" value="UniProtKB-UniRule"/>
</dbReference>
<comment type="subcellular location">
    <subcellularLocation>
        <location evidence="1">Membrane</location>
        <topology evidence="1">Lipid-anchor</topology>
        <topology evidence="1">GPI-anchor</topology>
    </subcellularLocation>
    <subcellularLocation>
        <location evidence="2">Secreted</location>
    </subcellularLocation>
</comment>
<evidence type="ECO:0000256" key="6">
    <source>
        <dbReference type="ARBA" id="ARBA00022729"/>
    </source>
</evidence>
<keyword evidence="9" id="KW-0408">Iron</keyword>
<evidence type="ECO:0000313" key="12">
    <source>
        <dbReference type="EMBL" id="KAH6683484.1"/>
    </source>
</evidence>
<keyword evidence="6 10" id="KW-0732">Signal</keyword>
<sequence>MKTAVASIVIGFSTCMVSGQTTTSSSPTTTSLPELVSAVPACIFACLPKVGEEIGCSATDFDCICSDSASFIAHLGPCILRGSCGLDDAEEGTNLFTSICNVVSSSPPSAVVASASSIVTAAIAKASDAAASPTSTNAATSGTVSPEGLFAIIVAVLLA</sequence>
<evidence type="ECO:0000256" key="9">
    <source>
        <dbReference type="PROSITE-ProRule" id="PRU01356"/>
    </source>
</evidence>
<name>A0A9P8V631_9PEZI</name>
<keyword evidence="9" id="KW-0349">Heme</keyword>
<evidence type="ECO:0000256" key="2">
    <source>
        <dbReference type="ARBA" id="ARBA00004613"/>
    </source>
</evidence>
<feature type="chain" id="PRO_5040500504" description="CFEM domain-containing protein" evidence="10">
    <location>
        <begin position="20"/>
        <end position="159"/>
    </location>
</feature>
<evidence type="ECO:0000256" key="1">
    <source>
        <dbReference type="ARBA" id="ARBA00004589"/>
    </source>
</evidence>
<dbReference type="PROSITE" id="PS52012">
    <property type="entry name" value="CFEM"/>
    <property type="match status" value="1"/>
</dbReference>
<protein>
    <recommendedName>
        <fullName evidence="11">CFEM domain-containing protein</fullName>
    </recommendedName>
</protein>
<accession>A0A9P8V631</accession>
<dbReference type="EMBL" id="JAGSXJ010000017">
    <property type="protein sequence ID" value="KAH6683484.1"/>
    <property type="molecule type" value="Genomic_DNA"/>
</dbReference>
<keyword evidence="4" id="KW-0964">Secreted</keyword>
<keyword evidence="5" id="KW-0336">GPI-anchor</keyword>
<dbReference type="SMART" id="SM00747">
    <property type="entry name" value="CFEM"/>
    <property type="match status" value="1"/>
</dbReference>
<feature type="disulfide bond" evidence="9">
    <location>
        <begin position="56"/>
        <end position="63"/>
    </location>
</feature>
<keyword evidence="5" id="KW-0325">Glycoprotein</keyword>
<keyword evidence="9" id="KW-0479">Metal-binding</keyword>
<proteinExistence type="inferred from homology"/>
<dbReference type="Pfam" id="PF05730">
    <property type="entry name" value="CFEM"/>
    <property type="match status" value="1"/>
</dbReference>
<evidence type="ECO:0000313" key="13">
    <source>
        <dbReference type="Proteomes" id="UP000770015"/>
    </source>
</evidence>